<dbReference type="Pfam" id="PF03239">
    <property type="entry name" value="FTR1"/>
    <property type="match status" value="1"/>
</dbReference>
<feature type="transmembrane region" description="Helical" evidence="8">
    <location>
        <begin position="87"/>
        <end position="109"/>
    </location>
</feature>
<dbReference type="PANTHER" id="PTHR31632">
    <property type="entry name" value="IRON TRANSPORTER FTH1"/>
    <property type="match status" value="1"/>
</dbReference>
<evidence type="ECO:0000256" key="4">
    <source>
        <dbReference type="ARBA" id="ARBA00022692"/>
    </source>
</evidence>
<dbReference type="OrthoDB" id="4364at2759"/>
<gene>
    <name evidence="9" type="ORF">BDEG_22134</name>
</gene>
<protein>
    <submittedName>
        <fullName evidence="9">Uncharacterized protein</fullName>
    </submittedName>
</protein>
<feature type="transmembrane region" description="Helical" evidence="8">
    <location>
        <begin position="278"/>
        <end position="299"/>
    </location>
</feature>
<name>A0A177WDJ9_BATDL</name>
<keyword evidence="3" id="KW-0406">Ion transport</keyword>
<evidence type="ECO:0000256" key="5">
    <source>
        <dbReference type="ARBA" id="ARBA00022989"/>
    </source>
</evidence>
<dbReference type="eggNOG" id="ENOG502QQWE">
    <property type="taxonomic scope" value="Eukaryota"/>
</dbReference>
<accession>A0A177WDJ9</accession>
<dbReference type="PANTHER" id="PTHR31632:SF2">
    <property type="entry name" value="PLASMA MEMBRANE IRON PERMEASE"/>
    <property type="match status" value="1"/>
</dbReference>
<dbReference type="STRING" id="403673.A0A177WDJ9"/>
<dbReference type="GO" id="GO:0033573">
    <property type="term" value="C:high-affinity iron permease complex"/>
    <property type="evidence" value="ECO:0007669"/>
    <property type="project" value="InterPro"/>
</dbReference>
<keyword evidence="3" id="KW-0410">Iron transport</keyword>
<feature type="transmembrane region" description="Helical" evidence="8">
    <location>
        <begin position="361"/>
        <end position="385"/>
    </location>
</feature>
<dbReference type="EMBL" id="DS022301">
    <property type="protein sequence ID" value="OAJ38179.1"/>
    <property type="molecule type" value="Genomic_DNA"/>
</dbReference>
<evidence type="ECO:0000256" key="3">
    <source>
        <dbReference type="ARBA" id="ARBA00022496"/>
    </source>
</evidence>
<comment type="subcellular location">
    <subcellularLocation>
        <location evidence="1">Membrane</location>
        <topology evidence="1">Multi-pass membrane protein</topology>
    </subcellularLocation>
</comment>
<evidence type="ECO:0000256" key="7">
    <source>
        <dbReference type="SAM" id="MobiDB-lite"/>
    </source>
</evidence>
<proteinExistence type="inferred from homology"/>
<dbReference type="VEuPathDB" id="FungiDB:BDEG_22134"/>
<keyword evidence="6 8" id="KW-0472">Membrane</keyword>
<feature type="transmembrane region" description="Helical" evidence="8">
    <location>
        <begin position="52"/>
        <end position="75"/>
    </location>
</feature>
<dbReference type="AlphaFoldDB" id="A0A177WDJ9"/>
<dbReference type="InterPro" id="IPR004923">
    <property type="entry name" value="FTR1/Fip1/EfeU"/>
</dbReference>
<sequence length="404" mass="44590">MPDLFSIPIFFILFRETIEAAIIISVLLALIDKVSASSTRFEAVSGKLKRQVWLGVLAGLVLSLVIGAVFLVFWYKYAINLWASAESLWEGIFGVIASIMVAITAIAMLKGSRMYEKYSVKLAKKLGAIDSTTNLAPASQSSESRSTLLPQKLMNQPRLVAVNGSESVNTLNQTATGSYSANDNIVSDLTNSDRDDDDTQTETSLTAEERQTETLRQPLKALFWLPFITMLREGLEAVVFVGGVSLSETPTSIPIAAIVGILLGIFIGFLLHTGGSQLTLHYFFVISACFLLLIANGLLAKAVGNFEDYTWSRAINLAADDVGTGAFDPRRSVWHFDCCNPEDKTQGWGIFNSVLGWRNNATIATVTIYCLFWVISSTFLIYMRLKETKTHQRRQALHTLENFQ</sequence>
<evidence type="ECO:0000256" key="6">
    <source>
        <dbReference type="ARBA" id="ARBA00023136"/>
    </source>
</evidence>
<dbReference type="Proteomes" id="UP000077115">
    <property type="component" value="Unassembled WGS sequence"/>
</dbReference>
<feature type="region of interest" description="Disordered" evidence="7">
    <location>
        <begin position="182"/>
        <end position="212"/>
    </location>
</feature>
<evidence type="ECO:0000256" key="2">
    <source>
        <dbReference type="ARBA" id="ARBA00008333"/>
    </source>
</evidence>
<feature type="transmembrane region" description="Helical" evidence="8">
    <location>
        <begin position="221"/>
        <end position="246"/>
    </location>
</feature>
<evidence type="ECO:0000256" key="1">
    <source>
        <dbReference type="ARBA" id="ARBA00004141"/>
    </source>
</evidence>
<comment type="similarity">
    <text evidence="2">Belongs to the oxidase-dependent Fe transporter (OFeT) (TC 9.A.10.1) family.</text>
</comment>
<keyword evidence="5 8" id="KW-1133">Transmembrane helix</keyword>
<keyword evidence="3" id="KW-0408">Iron</keyword>
<keyword evidence="4 8" id="KW-0812">Transmembrane</keyword>
<feature type="transmembrane region" description="Helical" evidence="8">
    <location>
        <begin position="6"/>
        <end position="31"/>
    </location>
</feature>
<evidence type="ECO:0000313" key="9">
    <source>
        <dbReference type="EMBL" id="OAJ38179.1"/>
    </source>
</evidence>
<evidence type="ECO:0000256" key="8">
    <source>
        <dbReference type="SAM" id="Phobius"/>
    </source>
</evidence>
<evidence type="ECO:0000313" key="10">
    <source>
        <dbReference type="Proteomes" id="UP000077115"/>
    </source>
</evidence>
<organism evidence="9 10">
    <name type="scientific">Batrachochytrium dendrobatidis (strain JEL423)</name>
    <dbReference type="NCBI Taxonomy" id="403673"/>
    <lineage>
        <taxon>Eukaryota</taxon>
        <taxon>Fungi</taxon>
        <taxon>Fungi incertae sedis</taxon>
        <taxon>Chytridiomycota</taxon>
        <taxon>Chytridiomycota incertae sedis</taxon>
        <taxon>Chytridiomycetes</taxon>
        <taxon>Rhizophydiales</taxon>
        <taxon>Rhizophydiales incertae sedis</taxon>
        <taxon>Batrachochytrium</taxon>
    </lineage>
</organism>
<feature type="transmembrane region" description="Helical" evidence="8">
    <location>
        <begin position="252"/>
        <end position="271"/>
    </location>
</feature>
<reference evidence="9 10" key="2">
    <citation type="submission" date="2016-05" db="EMBL/GenBank/DDBJ databases">
        <title>Lineage-specific infection strategies underlie the spectrum of fungal disease in amphibians.</title>
        <authorList>
            <person name="Cuomo C.A."/>
            <person name="Farrer R.A."/>
            <person name="James T."/>
            <person name="Longcore J."/>
            <person name="Birren B."/>
        </authorList>
    </citation>
    <scope>NUCLEOTIDE SEQUENCE [LARGE SCALE GENOMIC DNA]</scope>
    <source>
        <strain evidence="9 10">JEL423</strain>
    </source>
</reference>
<dbReference type="GO" id="GO:0015093">
    <property type="term" value="F:ferrous iron transmembrane transporter activity"/>
    <property type="evidence" value="ECO:0007669"/>
    <property type="project" value="TreeGrafter"/>
</dbReference>
<reference evidence="9 10" key="1">
    <citation type="submission" date="2006-10" db="EMBL/GenBank/DDBJ databases">
        <title>The Genome Sequence of Batrachochytrium dendrobatidis JEL423.</title>
        <authorList>
            <consortium name="The Broad Institute Genome Sequencing Platform"/>
            <person name="Birren B."/>
            <person name="Lander E."/>
            <person name="Galagan J."/>
            <person name="Cuomo C."/>
            <person name="Devon K."/>
            <person name="Jaffe D."/>
            <person name="Butler J."/>
            <person name="Alvarez P."/>
            <person name="Gnerre S."/>
            <person name="Grabherr M."/>
            <person name="Kleber M."/>
            <person name="Mauceli E."/>
            <person name="Brockman W."/>
            <person name="Young S."/>
            <person name="LaButti K."/>
            <person name="Sykes S."/>
            <person name="DeCaprio D."/>
            <person name="Crawford M."/>
            <person name="Koehrsen M."/>
            <person name="Engels R."/>
            <person name="Montgomery P."/>
            <person name="Pearson M."/>
            <person name="Howarth C."/>
            <person name="Larson L."/>
            <person name="White J."/>
            <person name="O'Leary S."/>
            <person name="Kodira C."/>
            <person name="Zeng Q."/>
            <person name="Yandava C."/>
            <person name="Alvarado L."/>
            <person name="Longcore J."/>
            <person name="James T."/>
        </authorList>
    </citation>
    <scope>NUCLEOTIDE SEQUENCE [LARGE SCALE GENOMIC DNA]</scope>
    <source>
        <strain evidence="9 10">JEL423</strain>
    </source>
</reference>
<keyword evidence="3" id="KW-0813">Transport</keyword>